<keyword evidence="7" id="KW-1185">Reference proteome</keyword>
<sequence>MPSLRPSERRIAEALLADPEGFATRSMAEIADLAGTSTTTVVRFTRRAGYSRFRDLRHDLTEQNLRERLASGAGVAPAADISPGDSLSDVVAKIAMNETLSIADTAEVLDIDALAAAVEAIAGAARVDIHGIGASSVVGVDLQRKLSRIGRIALEWPEAHAAWTAAAVLDDRAVAIAISHSGATAGVVEFLRIAKATGATTVAITNHERSPLAELADIVLRTAARETPLRSAALGSRIAQLMVVDCVFTGVAQADYEASVAAIEKTHQAVSGG</sequence>
<dbReference type="Gene3D" id="3.40.50.10490">
    <property type="entry name" value="Glucose-6-phosphate isomerase like protein, domain 1"/>
    <property type="match status" value="1"/>
</dbReference>
<feature type="domain" description="HTH rpiR-type" evidence="4">
    <location>
        <begin position="1"/>
        <end position="67"/>
    </location>
</feature>
<keyword evidence="2" id="KW-0238">DNA-binding</keyword>
<dbReference type="Pfam" id="PF01380">
    <property type="entry name" value="SIS"/>
    <property type="match status" value="1"/>
</dbReference>
<dbReference type="OrthoDB" id="370421at2"/>
<dbReference type="GO" id="GO:0097367">
    <property type="term" value="F:carbohydrate derivative binding"/>
    <property type="evidence" value="ECO:0007669"/>
    <property type="project" value="InterPro"/>
</dbReference>
<dbReference type="PANTHER" id="PTHR30514">
    <property type="entry name" value="GLUCOKINASE"/>
    <property type="match status" value="1"/>
</dbReference>
<protein>
    <submittedName>
        <fullName evidence="6">MurR/RpiR family transcriptional regulator</fullName>
    </submittedName>
</protein>
<organism evidence="6 7">
    <name type="scientific">Pseudoclavibacter terrae</name>
    <dbReference type="NCBI Taxonomy" id="1530195"/>
    <lineage>
        <taxon>Bacteria</taxon>
        <taxon>Bacillati</taxon>
        <taxon>Actinomycetota</taxon>
        <taxon>Actinomycetes</taxon>
        <taxon>Micrococcales</taxon>
        <taxon>Microbacteriaceae</taxon>
        <taxon>Pseudoclavibacter</taxon>
    </lineage>
</organism>
<dbReference type="InterPro" id="IPR009057">
    <property type="entry name" value="Homeodomain-like_sf"/>
</dbReference>
<evidence type="ECO:0000256" key="2">
    <source>
        <dbReference type="ARBA" id="ARBA00023125"/>
    </source>
</evidence>
<dbReference type="CDD" id="cd05013">
    <property type="entry name" value="SIS_RpiR"/>
    <property type="match status" value="1"/>
</dbReference>
<keyword evidence="3" id="KW-0804">Transcription</keyword>
<dbReference type="Pfam" id="PF01418">
    <property type="entry name" value="HTH_6"/>
    <property type="match status" value="1"/>
</dbReference>
<keyword evidence="1" id="KW-0805">Transcription regulation</keyword>
<dbReference type="EMBL" id="WBJX01000003">
    <property type="protein sequence ID" value="KAB1637633.1"/>
    <property type="molecule type" value="Genomic_DNA"/>
</dbReference>
<dbReference type="PROSITE" id="PS51071">
    <property type="entry name" value="HTH_RPIR"/>
    <property type="match status" value="1"/>
</dbReference>
<dbReference type="AlphaFoldDB" id="A0A7J5B126"/>
<gene>
    <name evidence="6" type="ORF">F8O03_10465</name>
</gene>
<dbReference type="GO" id="GO:0003677">
    <property type="term" value="F:DNA binding"/>
    <property type="evidence" value="ECO:0007669"/>
    <property type="project" value="UniProtKB-KW"/>
</dbReference>
<evidence type="ECO:0000256" key="3">
    <source>
        <dbReference type="ARBA" id="ARBA00023163"/>
    </source>
</evidence>
<dbReference type="GO" id="GO:0003700">
    <property type="term" value="F:DNA-binding transcription factor activity"/>
    <property type="evidence" value="ECO:0007669"/>
    <property type="project" value="InterPro"/>
</dbReference>
<proteinExistence type="predicted"/>
<comment type="caution">
    <text evidence="6">The sequence shown here is derived from an EMBL/GenBank/DDBJ whole genome shotgun (WGS) entry which is preliminary data.</text>
</comment>
<dbReference type="PANTHER" id="PTHR30514:SF1">
    <property type="entry name" value="HTH-TYPE TRANSCRIPTIONAL REGULATOR HEXR-RELATED"/>
    <property type="match status" value="1"/>
</dbReference>
<dbReference type="InterPro" id="IPR047640">
    <property type="entry name" value="RpiR-like"/>
</dbReference>
<evidence type="ECO:0000313" key="7">
    <source>
        <dbReference type="Proteomes" id="UP000490386"/>
    </source>
</evidence>
<evidence type="ECO:0000259" key="4">
    <source>
        <dbReference type="PROSITE" id="PS51071"/>
    </source>
</evidence>
<dbReference type="SUPFAM" id="SSF53697">
    <property type="entry name" value="SIS domain"/>
    <property type="match status" value="1"/>
</dbReference>
<dbReference type="InterPro" id="IPR035472">
    <property type="entry name" value="RpiR-like_SIS"/>
</dbReference>
<accession>A0A7J5B126</accession>
<dbReference type="InterPro" id="IPR000281">
    <property type="entry name" value="HTH_RpiR"/>
</dbReference>
<dbReference type="PROSITE" id="PS51464">
    <property type="entry name" value="SIS"/>
    <property type="match status" value="1"/>
</dbReference>
<evidence type="ECO:0000256" key="1">
    <source>
        <dbReference type="ARBA" id="ARBA00023015"/>
    </source>
</evidence>
<dbReference type="GO" id="GO:1901135">
    <property type="term" value="P:carbohydrate derivative metabolic process"/>
    <property type="evidence" value="ECO:0007669"/>
    <property type="project" value="InterPro"/>
</dbReference>
<feature type="domain" description="SIS" evidence="5">
    <location>
        <begin position="117"/>
        <end position="257"/>
    </location>
</feature>
<dbReference type="InterPro" id="IPR046348">
    <property type="entry name" value="SIS_dom_sf"/>
</dbReference>
<evidence type="ECO:0000259" key="5">
    <source>
        <dbReference type="PROSITE" id="PS51464"/>
    </source>
</evidence>
<reference evidence="6 7" key="1">
    <citation type="submission" date="2019-09" db="EMBL/GenBank/DDBJ databases">
        <title>Phylogeny of genus Pseudoclavibacter and closely related genus.</title>
        <authorList>
            <person name="Li Y."/>
        </authorList>
    </citation>
    <scope>NUCLEOTIDE SEQUENCE [LARGE SCALE GENOMIC DNA]</scope>
    <source>
        <strain evidence="6 7">THG-MD12</strain>
    </source>
</reference>
<dbReference type="InterPro" id="IPR001347">
    <property type="entry name" value="SIS_dom"/>
</dbReference>
<dbReference type="InterPro" id="IPR036388">
    <property type="entry name" value="WH-like_DNA-bd_sf"/>
</dbReference>
<dbReference type="Proteomes" id="UP000490386">
    <property type="component" value="Unassembled WGS sequence"/>
</dbReference>
<evidence type="ECO:0000313" key="6">
    <source>
        <dbReference type="EMBL" id="KAB1637633.1"/>
    </source>
</evidence>
<dbReference type="Gene3D" id="1.10.10.10">
    <property type="entry name" value="Winged helix-like DNA-binding domain superfamily/Winged helix DNA-binding domain"/>
    <property type="match status" value="1"/>
</dbReference>
<name>A0A7J5B126_9MICO</name>
<dbReference type="SUPFAM" id="SSF46689">
    <property type="entry name" value="Homeodomain-like"/>
    <property type="match status" value="1"/>
</dbReference>